<dbReference type="OrthoDB" id="421276at2759"/>
<name>A0A4C1ZVN5_EUMVA</name>
<proteinExistence type="predicted"/>
<organism evidence="1 2">
    <name type="scientific">Eumeta variegata</name>
    <name type="common">Bagworm moth</name>
    <name type="synonym">Eumeta japonica</name>
    <dbReference type="NCBI Taxonomy" id="151549"/>
    <lineage>
        <taxon>Eukaryota</taxon>
        <taxon>Metazoa</taxon>
        <taxon>Ecdysozoa</taxon>
        <taxon>Arthropoda</taxon>
        <taxon>Hexapoda</taxon>
        <taxon>Insecta</taxon>
        <taxon>Pterygota</taxon>
        <taxon>Neoptera</taxon>
        <taxon>Endopterygota</taxon>
        <taxon>Lepidoptera</taxon>
        <taxon>Glossata</taxon>
        <taxon>Ditrysia</taxon>
        <taxon>Tineoidea</taxon>
        <taxon>Psychidae</taxon>
        <taxon>Oiketicinae</taxon>
        <taxon>Eumeta</taxon>
    </lineage>
</organism>
<evidence type="ECO:0000313" key="2">
    <source>
        <dbReference type="Proteomes" id="UP000299102"/>
    </source>
</evidence>
<sequence length="141" mass="16236">MFQPCDSKRPCVMLRPPIQARSVTSDLRPQPWVVVELSRKLGRLLKKFFKNNTSQSPSAGQNLSSLYVATTTRTQCSRLQADRAFSREEKPKNSVEYLSWKDDHNEENCMKTQEDSAGSMEVEYVKVMFLRSEEQHGVKYG</sequence>
<reference evidence="1 2" key="1">
    <citation type="journal article" date="2019" name="Commun. Biol.">
        <title>The bagworm genome reveals a unique fibroin gene that provides high tensile strength.</title>
        <authorList>
            <person name="Kono N."/>
            <person name="Nakamura H."/>
            <person name="Ohtoshi R."/>
            <person name="Tomita M."/>
            <person name="Numata K."/>
            <person name="Arakawa K."/>
        </authorList>
    </citation>
    <scope>NUCLEOTIDE SEQUENCE [LARGE SCALE GENOMIC DNA]</scope>
</reference>
<gene>
    <name evidence="1" type="ORF">EVAR_22424_1</name>
</gene>
<dbReference type="EMBL" id="BGZK01002141">
    <property type="protein sequence ID" value="GBP91089.1"/>
    <property type="molecule type" value="Genomic_DNA"/>
</dbReference>
<dbReference type="Proteomes" id="UP000299102">
    <property type="component" value="Unassembled WGS sequence"/>
</dbReference>
<accession>A0A4C1ZVN5</accession>
<protein>
    <submittedName>
        <fullName evidence="1">Uncharacterized protein</fullName>
    </submittedName>
</protein>
<keyword evidence="2" id="KW-1185">Reference proteome</keyword>
<evidence type="ECO:0000313" key="1">
    <source>
        <dbReference type="EMBL" id="GBP91089.1"/>
    </source>
</evidence>
<comment type="caution">
    <text evidence="1">The sequence shown here is derived from an EMBL/GenBank/DDBJ whole genome shotgun (WGS) entry which is preliminary data.</text>
</comment>
<dbReference type="AlphaFoldDB" id="A0A4C1ZVN5"/>